<dbReference type="InterPro" id="IPR025444">
    <property type="entry name" value="Monooxy_af470"/>
</dbReference>
<evidence type="ECO:0008006" key="3">
    <source>
        <dbReference type="Google" id="ProtNLM"/>
    </source>
</evidence>
<dbReference type="Proteomes" id="UP000225108">
    <property type="component" value="Unassembled WGS sequence"/>
</dbReference>
<protein>
    <recommendedName>
        <fullName evidence="3">DUF4188 domain-containing protein</fullName>
    </recommendedName>
</protein>
<sequence length="160" mass="18204">MTVMKTTHDRTSGDNVVVFLLGMRLNKVWRVDAWLPVFVGQYRMLKELSRDPDSGLLGYRTVFGKDGGTSIQYWRDTESLYAYAADMAQLHRPAQKAFFRRERNAVAAVGIWHETYEVAASETIYGDMPPIGLAKALGQVPITKDTMRARQRLGSQEFNR</sequence>
<reference evidence="1 2" key="1">
    <citation type="submission" date="2017-10" db="EMBL/GenBank/DDBJ databases">
        <title>The draft genome sequence of Williamsia sp. BULT 1.1 isolated from the semi-arid grassland soils from South Africa.</title>
        <authorList>
            <person name="Kabwe M.H."/>
            <person name="Govender N."/>
            <person name="Mutseka Lunga P."/>
            <person name="Vikram S."/>
            <person name="Makhalanyane T.P."/>
        </authorList>
    </citation>
    <scope>NUCLEOTIDE SEQUENCE [LARGE SCALE GENOMIC DNA]</scope>
    <source>
        <strain evidence="1 2">BULT 1.1</strain>
    </source>
</reference>
<organism evidence="1 2">
    <name type="scientific">Williamsia marianensis</name>
    <dbReference type="NCBI Taxonomy" id="85044"/>
    <lineage>
        <taxon>Bacteria</taxon>
        <taxon>Bacillati</taxon>
        <taxon>Actinomycetota</taxon>
        <taxon>Actinomycetes</taxon>
        <taxon>Mycobacteriales</taxon>
        <taxon>Nocardiaceae</taxon>
        <taxon>Williamsia</taxon>
    </lineage>
</organism>
<dbReference type="AlphaFoldDB" id="A0A2G3PGJ4"/>
<dbReference type="RefSeq" id="WP_099384698.1">
    <property type="nucleotide sequence ID" value="NZ_PEBD01000011.1"/>
</dbReference>
<gene>
    <name evidence="1" type="ORF">CSW57_21510</name>
</gene>
<proteinExistence type="predicted"/>
<dbReference type="Pfam" id="PF13826">
    <property type="entry name" value="Monooxy_af470-like"/>
    <property type="match status" value="1"/>
</dbReference>
<evidence type="ECO:0000313" key="2">
    <source>
        <dbReference type="Proteomes" id="UP000225108"/>
    </source>
</evidence>
<accession>A0A2G3PGJ4</accession>
<dbReference type="EMBL" id="PEBD01000011">
    <property type="protein sequence ID" value="PHV64853.1"/>
    <property type="molecule type" value="Genomic_DNA"/>
</dbReference>
<name>A0A2G3PGJ4_WILMA</name>
<evidence type="ECO:0000313" key="1">
    <source>
        <dbReference type="EMBL" id="PHV64853.1"/>
    </source>
</evidence>
<comment type="caution">
    <text evidence="1">The sequence shown here is derived from an EMBL/GenBank/DDBJ whole genome shotgun (WGS) entry which is preliminary data.</text>
</comment>